<reference evidence="9" key="1">
    <citation type="journal article" date="2014" name="Front. Microbiol.">
        <title>High frequency of phylogenetically diverse reductive dehalogenase-homologous genes in deep subseafloor sedimentary metagenomes.</title>
        <authorList>
            <person name="Kawai M."/>
            <person name="Futagami T."/>
            <person name="Toyoda A."/>
            <person name="Takaki Y."/>
            <person name="Nishi S."/>
            <person name="Hori S."/>
            <person name="Arai W."/>
            <person name="Tsubouchi T."/>
            <person name="Morono Y."/>
            <person name="Uchiyama I."/>
            <person name="Ito T."/>
            <person name="Fujiyama A."/>
            <person name="Inagaki F."/>
            <person name="Takami H."/>
        </authorList>
    </citation>
    <scope>NUCLEOTIDE SEQUENCE</scope>
    <source>
        <strain evidence="9">Expedition CK06-06</strain>
    </source>
</reference>
<feature type="transmembrane region" description="Helical" evidence="8">
    <location>
        <begin position="144"/>
        <end position="166"/>
    </location>
</feature>
<dbReference type="GO" id="GO:0008360">
    <property type="term" value="P:regulation of cell shape"/>
    <property type="evidence" value="ECO:0007669"/>
    <property type="project" value="UniProtKB-KW"/>
</dbReference>
<keyword evidence="4" id="KW-0133">Cell shape</keyword>
<evidence type="ECO:0000256" key="8">
    <source>
        <dbReference type="SAM" id="Phobius"/>
    </source>
</evidence>
<evidence type="ECO:0000256" key="5">
    <source>
        <dbReference type="ARBA" id="ARBA00022984"/>
    </source>
</evidence>
<dbReference type="AlphaFoldDB" id="X0YR86"/>
<keyword evidence="3 8" id="KW-0812">Transmembrane</keyword>
<dbReference type="InterPro" id="IPR051050">
    <property type="entry name" value="Lipid_II_flippase_MurJ/MviN"/>
</dbReference>
<accession>X0YR86</accession>
<evidence type="ECO:0000256" key="7">
    <source>
        <dbReference type="ARBA" id="ARBA00023136"/>
    </source>
</evidence>
<dbReference type="GO" id="GO:0005886">
    <property type="term" value="C:plasma membrane"/>
    <property type="evidence" value="ECO:0007669"/>
    <property type="project" value="UniProtKB-SubCell"/>
</dbReference>
<keyword evidence="7 8" id="KW-0472">Membrane</keyword>
<feature type="transmembrane region" description="Helical" evidence="8">
    <location>
        <begin position="53"/>
        <end position="73"/>
    </location>
</feature>
<organism evidence="9">
    <name type="scientific">marine sediment metagenome</name>
    <dbReference type="NCBI Taxonomy" id="412755"/>
    <lineage>
        <taxon>unclassified sequences</taxon>
        <taxon>metagenomes</taxon>
        <taxon>ecological metagenomes</taxon>
    </lineage>
</organism>
<keyword evidence="2" id="KW-1003">Cell membrane</keyword>
<dbReference type="InterPro" id="IPR004268">
    <property type="entry name" value="MurJ"/>
</dbReference>
<feature type="transmembrane region" description="Helical" evidence="8">
    <location>
        <begin position="111"/>
        <end position="132"/>
    </location>
</feature>
<dbReference type="PANTHER" id="PTHR47019">
    <property type="entry name" value="LIPID II FLIPPASE MURJ"/>
    <property type="match status" value="1"/>
</dbReference>
<name>X0YR86_9ZZZZ</name>
<keyword evidence="5" id="KW-0573">Peptidoglycan synthesis</keyword>
<comment type="caution">
    <text evidence="9">The sequence shown here is derived from an EMBL/GenBank/DDBJ whole genome shotgun (WGS) entry which is preliminary data.</text>
</comment>
<dbReference type="GO" id="GO:0034204">
    <property type="term" value="P:lipid translocation"/>
    <property type="evidence" value="ECO:0007669"/>
    <property type="project" value="TreeGrafter"/>
</dbReference>
<feature type="transmembrane region" description="Helical" evidence="8">
    <location>
        <begin position="85"/>
        <end position="105"/>
    </location>
</feature>
<dbReference type="PANTHER" id="PTHR47019:SF1">
    <property type="entry name" value="LIPID II FLIPPASE MURJ"/>
    <property type="match status" value="1"/>
</dbReference>
<sequence length="221" mass="24920">DDIKGIKESFSLGIREIGYMMIPATAGLVILSYPIIKVLFERYNFGPVDTKKVAYILIFHSLGLIFFGLLMILNRIFYAFKNVKTPLKVASFSIIVNFILDWILIKFMDVGGLALSTTLVALCNVAILIIILRKKIGNFGGRRIFISYGKILAAAAVMSAVLYFLWRWLENFAYQGLWPLILLLFLAIVAGAGIYIACTILFKMEEVKFVVGLFKKLRKDT</sequence>
<evidence type="ECO:0000256" key="1">
    <source>
        <dbReference type="ARBA" id="ARBA00004651"/>
    </source>
</evidence>
<evidence type="ECO:0000256" key="6">
    <source>
        <dbReference type="ARBA" id="ARBA00022989"/>
    </source>
</evidence>
<dbReference type="EMBL" id="BART01000921">
    <property type="protein sequence ID" value="GAG58854.1"/>
    <property type="molecule type" value="Genomic_DNA"/>
</dbReference>
<evidence type="ECO:0008006" key="10">
    <source>
        <dbReference type="Google" id="ProtNLM"/>
    </source>
</evidence>
<protein>
    <recommendedName>
        <fullName evidence="10">Polysaccharide biosynthesis protein C-terminal domain-containing protein</fullName>
    </recommendedName>
</protein>
<gene>
    <name evidence="9" type="ORF">S01H4_03676</name>
</gene>
<comment type="subcellular location">
    <subcellularLocation>
        <location evidence="1">Cell membrane</location>
        <topology evidence="1">Multi-pass membrane protein</topology>
    </subcellularLocation>
</comment>
<dbReference type="GO" id="GO:0015648">
    <property type="term" value="F:lipid-linked peptidoglycan transporter activity"/>
    <property type="evidence" value="ECO:0007669"/>
    <property type="project" value="TreeGrafter"/>
</dbReference>
<keyword evidence="6 8" id="KW-1133">Transmembrane helix</keyword>
<feature type="transmembrane region" description="Helical" evidence="8">
    <location>
        <begin position="12"/>
        <end position="33"/>
    </location>
</feature>
<evidence type="ECO:0000313" key="9">
    <source>
        <dbReference type="EMBL" id="GAG58854.1"/>
    </source>
</evidence>
<dbReference type="Pfam" id="PF03023">
    <property type="entry name" value="MurJ"/>
    <property type="match status" value="1"/>
</dbReference>
<feature type="transmembrane region" description="Helical" evidence="8">
    <location>
        <begin position="178"/>
        <end position="202"/>
    </location>
</feature>
<evidence type="ECO:0000256" key="4">
    <source>
        <dbReference type="ARBA" id="ARBA00022960"/>
    </source>
</evidence>
<evidence type="ECO:0000256" key="3">
    <source>
        <dbReference type="ARBA" id="ARBA00022692"/>
    </source>
</evidence>
<evidence type="ECO:0000256" key="2">
    <source>
        <dbReference type="ARBA" id="ARBA00022475"/>
    </source>
</evidence>
<proteinExistence type="predicted"/>
<dbReference type="GO" id="GO:0009252">
    <property type="term" value="P:peptidoglycan biosynthetic process"/>
    <property type="evidence" value="ECO:0007669"/>
    <property type="project" value="UniProtKB-KW"/>
</dbReference>
<feature type="non-terminal residue" evidence="9">
    <location>
        <position position="1"/>
    </location>
</feature>
<dbReference type="PRINTS" id="PR01806">
    <property type="entry name" value="VIRFACTRMVIN"/>
</dbReference>